<dbReference type="AlphaFoldDB" id="A0A5K7SH42"/>
<keyword evidence="7 11" id="KW-0663">Pyridoxal phosphate</keyword>
<keyword evidence="5" id="KW-0949">S-adenosyl-L-methionine</keyword>
<evidence type="ECO:0000313" key="14">
    <source>
        <dbReference type="Proteomes" id="UP001193389"/>
    </source>
</evidence>
<dbReference type="EMBL" id="AP018694">
    <property type="protein sequence ID" value="BBE20805.1"/>
    <property type="molecule type" value="Genomic_DNA"/>
</dbReference>
<keyword evidence="14" id="KW-1185">Reference proteome</keyword>
<keyword evidence="10" id="KW-0413">Isomerase</keyword>
<evidence type="ECO:0000259" key="12">
    <source>
        <dbReference type="PROSITE" id="PS51918"/>
    </source>
</evidence>
<feature type="modified residue" description="N6-(pyridoxal phosphate)lysine" evidence="11">
    <location>
        <position position="377"/>
    </location>
</feature>
<dbReference type="InterPro" id="IPR013785">
    <property type="entry name" value="Aldolase_TIM"/>
</dbReference>
<dbReference type="InterPro" id="IPR058240">
    <property type="entry name" value="rSAM_sf"/>
</dbReference>
<keyword evidence="4" id="KW-0004">4Fe-4S</keyword>
<evidence type="ECO:0000256" key="5">
    <source>
        <dbReference type="ARBA" id="ARBA00022691"/>
    </source>
</evidence>
<dbReference type="NCBIfam" id="TIGR00238">
    <property type="entry name" value="KamA family radical SAM protein"/>
    <property type="match status" value="1"/>
</dbReference>
<dbReference type="GO" id="GO:0016853">
    <property type="term" value="F:isomerase activity"/>
    <property type="evidence" value="ECO:0007669"/>
    <property type="project" value="UniProtKB-KW"/>
</dbReference>
<evidence type="ECO:0000313" key="13">
    <source>
        <dbReference type="EMBL" id="BBE20805.1"/>
    </source>
</evidence>
<evidence type="ECO:0000256" key="2">
    <source>
        <dbReference type="ARBA" id="ARBA00001966"/>
    </source>
</evidence>
<evidence type="ECO:0000256" key="8">
    <source>
        <dbReference type="ARBA" id="ARBA00023004"/>
    </source>
</evidence>
<dbReference type="InterPro" id="IPR003739">
    <property type="entry name" value="Lys_aminomutase/Glu_NH3_mut"/>
</dbReference>
<name>A0A5K7SH42_9BACT</name>
<keyword evidence="9" id="KW-0411">Iron-sulfur</keyword>
<dbReference type="GO" id="GO:0051539">
    <property type="term" value="F:4 iron, 4 sulfur cluster binding"/>
    <property type="evidence" value="ECO:0007669"/>
    <property type="project" value="UniProtKB-KW"/>
</dbReference>
<dbReference type="SFLD" id="SFLDG01070">
    <property type="entry name" value="PLP-dependent"/>
    <property type="match status" value="1"/>
</dbReference>
<dbReference type="Gene3D" id="3.20.20.70">
    <property type="entry name" value="Aldolase class I"/>
    <property type="match status" value="1"/>
</dbReference>
<dbReference type="PANTHER" id="PTHR30538:SF1">
    <property type="entry name" value="L-LYSINE 2,3-AMINOMUTASE"/>
    <property type="match status" value="1"/>
</dbReference>
<dbReference type="KEGG" id="anf:AQPE_4999"/>
<organism evidence="13 14">
    <name type="scientific">Aquipluma nitroreducens</name>
    <dbReference type="NCBI Taxonomy" id="2010828"/>
    <lineage>
        <taxon>Bacteria</taxon>
        <taxon>Pseudomonadati</taxon>
        <taxon>Bacteroidota</taxon>
        <taxon>Bacteroidia</taxon>
        <taxon>Marinilabiliales</taxon>
        <taxon>Prolixibacteraceae</taxon>
        <taxon>Aquipluma</taxon>
    </lineage>
</organism>
<evidence type="ECO:0000256" key="9">
    <source>
        <dbReference type="ARBA" id="ARBA00023014"/>
    </source>
</evidence>
<gene>
    <name evidence="13" type="ORF">AQPE_4999</name>
</gene>
<reference evidence="13" key="1">
    <citation type="journal article" date="2020" name="Int. J. Syst. Evol. Microbiol.">
        <title>Aquipluma nitroreducens gen. nov. sp. nov., a novel facultatively anaerobic bacterium isolated from a freshwater lake.</title>
        <authorList>
            <person name="Watanabe M."/>
            <person name="Kojima H."/>
            <person name="Fukui M."/>
        </authorList>
    </citation>
    <scope>NUCLEOTIDE SEQUENCE</scope>
    <source>
        <strain evidence="13">MeG22</strain>
    </source>
</reference>
<comment type="cofactor">
    <cofactor evidence="1 11">
        <name>pyridoxal 5'-phosphate</name>
        <dbReference type="ChEBI" id="CHEBI:597326"/>
    </cofactor>
</comment>
<evidence type="ECO:0000256" key="11">
    <source>
        <dbReference type="PIRSR" id="PIRSR603739-50"/>
    </source>
</evidence>
<evidence type="ECO:0000256" key="3">
    <source>
        <dbReference type="ARBA" id="ARBA00008703"/>
    </source>
</evidence>
<dbReference type="PANTHER" id="PTHR30538">
    <property type="entry name" value="LYSINE 2,3-AMINOMUTASE-RELATED"/>
    <property type="match status" value="1"/>
</dbReference>
<evidence type="ECO:0000256" key="6">
    <source>
        <dbReference type="ARBA" id="ARBA00022723"/>
    </source>
</evidence>
<accession>A0A5K7SH42</accession>
<dbReference type="SUPFAM" id="SSF102114">
    <property type="entry name" value="Radical SAM enzymes"/>
    <property type="match status" value="1"/>
</dbReference>
<dbReference type="RefSeq" id="WP_318348902.1">
    <property type="nucleotide sequence ID" value="NZ_AP018694.1"/>
</dbReference>
<comment type="cofactor">
    <cofactor evidence="2">
        <name>[4Fe-4S] cluster</name>
        <dbReference type="ChEBI" id="CHEBI:49883"/>
    </cofactor>
</comment>
<dbReference type="InterPro" id="IPR007197">
    <property type="entry name" value="rSAM"/>
</dbReference>
<keyword evidence="6" id="KW-0479">Metal-binding</keyword>
<comment type="similarity">
    <text evidence="3">Belongs to the radical SAM superfamily. KamA family.</text>
</comment>
<dbReference type="GO" id="GO:0046872">
    <property type="term" value="F:metal ion binding"/>
    <property type="evidence" value="ECO:0007669"/>
    <property type="project" value="UniProtKB-KW"/>
</dbReference>
<dbReference type="CDD" id="cd01335">
    <property type="entry name" value="Radical_SAM"/>
    <property type="match status" value="1"/>
</dbReference>
<evidence type="ECO:0000256" key="4">
    <source>
        <dbReference type="ARBA" id="ARBA00022485"/>
    </source>
</evidence>
<dbReference type="PROSITE" id="PS51918">
    <property type="entry name" value="RADICAL_SAM"/>
    <property type="match status" value="1"/>
</dbReference>
<feature type="domain" description="Radical SAM core" evidence="12">
    <location>
        <begin position="143"/>
        <end position="366"/>
    </location>
</feature>
<protein>
    <submittedName>
        <fullName evidence="13">Lysine 2,3-aminomutase</fullName>
    </submittedName>
</protein>
<sequence>MIKNQDKLFFEPRKYNTIEIWKNVTVDQWNDAGWQIKNSIRNIEVLEEVIKLNPFQKSEIERTLRTLKSEGKEALRITPYYATLMQADPFNPVLLPGEKSHKRLDPIFWQSVPTPANLLFPDTGSEGAMSEGSRSYGAAYQRYPNRVALFVAENTSCASYCVHCQRAKSLDGTVDVNKDEINKGLFYIGYNRNINEVLVTGGDALMISKSRLQYVLEELSKIPHVRVIRIATRVPVVLPMAITDDLLELINTAANKYNKGIDKYVYFMTHINHYHEITEDLALAVKKIRKHGFTIRNQTVLLNHVNDYYKTLAETFRRMFWIGVHPYYLLQCHKEKGIMHFITPIQIGEIYMKHLQGWISGVTMPRYAVNIEGGGGKVLLMPSGYDTLNLETHIDNKISESYATVTTWDGKELLRYEALGRSTKKEFANAVKIMDAFIGRKGAFLPKIILIDKKGNHIETTNRTKLPVFEKLKKSELLGYDLFDGDMPLTNPATISTELEEKFLKSKYFKSRHIEK</sequence>
<dbReference type="SFLD" id="SFLDS00029">
    <property type="entry name" value="Radical_SAM"/>
    <property type="match status" value="1"/>
</dbReference>
<proteinExistence type="inferred from homology"/>
<keyword evidence="8" id="KW-0408">Iron</keyword>
<evidence type="ECO:0000256" key="7">
    <source>
        <dbReference type="ARBA" id="ARBA00022898"/>
    </source>
</evidence>
<dbReference type="Gene3D" id="6.10.140.1170">
    <property type="match status" value="1"/>
</dbReference>
<evidence type="ECO:0000256" key="10">
    <source>
        <dbReference type="ARBA" id="ARBA00023235"/>
    </source>
</evidence>
<evidence type="ECO:0000256" key="1">
    <source>
        <dbReference type="ARBA" id="ARBA00001933"/>
    </source>
</evidence>
<dbReference type="Proteomes" id="UP001193389">
    <property type="component" value="Chromosome"/>
</dbReference>